<keyword evidence="16" id="KW-1185">Reference proteome</keyword>
<dbReference type="Gene3D" id="3.40.50.1000">
    <property type="entry name" value="HAD superfamily/HAD-like"/>
    <property type="match status" value="1"/>
</dbReference>
<keyword evidence="5" id="KW-0028">Amino-acid biosynthesis</keyword>
<dbReference type="Proteomes" id="UP000826616">
    <property type="component" value="Chromosome"/>
</dbReference>
<sequence>MKKKNFLLGLGLTFSLLLTSQGPVLAAQPVQETTSRIVQNIQALDQGKWAPKNYEAIQALIDQYGIKNPSYNPEKKPYVIFDWDNTSIMHDTEEALFVYQINNLAFKMTPEEFAKVLRANVPAGAFSAQYKNADGKTITLEAIASDIESDYKYLYDHYKGFKGENSLEDIVKTDEFQDFRSKMLFLYEAIIGTHGSKVGYPWVLQFFTNMTTQEVQKLAEASNDYSLGDAIRKVTWTSPTSLAGNAGVVTATHITGIRLTPEIANLMNTFRSNGIDVYVVSASMEEVVEVFATNPKYGYNLPKENVIGMRLETNSDGKIIPKYKQNWFITVNHGKTEVIQSEIAKKRGYGPLFIAGDSDGDYEMMTEFPDTKLVLIINRVKDGNIGKAAARATETANNKQPKFILQGRDENTGMWIPSESTIRLGKSEPELLKK</sequence>
<dbReference type="GO" id="GO:0006564">
    <property type="term" value="P:L-serine biosynthetic process"/>
    <property type="evidence" value="ECO:0007669"/>
    <property type="project" value="UniProtKB-KW"/>
</dbReference>
<dbReference type="InterPro" id="IPR050582">
    <property type="entry name" value="HAD-like_SerB"/>
</dbReference>
<dbReference type="Proteomes" id="UP000198956">
    <property type="component" value="Unassembled WGS sequence"/>
</dbReference>
<evidence type="ECO:0000256" key="5">
    <source>
        <dbReference type="ARBA" id="ARBA00022605"/>
    </source>
</evidence>
<evidence type="ECO:0000256" key="10">
    <source>
        <dbReference type="ARBA" id="ARBA00048138"/>
    </source>
</evidence>
<evidence type="ECO:0000313" key="15">
    <source>
        <dbReference type="Proteomes" id="UP000198956"/>
    </source>
</evidence>
<name>A0A1G8AK03_ANETH</name>
<dbReference type="SUPFAM" id="SSF56784">
    <property type="entry name" value="HAD-like"/>
    <property type="match status" value="1"/>
</dbReference>
<keyword evidence="9" id="KW-0718">Serine biosynthesis</keyword>
<feature type="chain" id="PRO_5011724251" description="phosphoserine phosphatase" evidence="12">
    <location>
        <begin position="27"/>
        <end position="434"/>
    </location>
</feature>
<dbReference type="GeneID" id="97143363"/>
<dbReference type="EMBL" id="CP080764">
    <property type="protein sequence ID" value="QYY42759.1"/>
    <property type="molecule type" value="Genomic_DNA"/>
</dbReference>
<evidence type="ECO:0000256" key="8">
    <source>
        <dbReference type="ARBA" id="ARBA00022842"/>
    </source>
</evidence>
<keyword evidence="7 14" id="KW-0378">Hydrolase</keyword>
<keyword evidence="12" id="KW-0732">Signal</keyword>
<dbReference type="GO" id="GO:0005737">
    <property type="term" value="C:cytoplasm"/>
    <property type="evidence" value="ECO:0007669"/>
    <property type="project" value="TreeGrafter"/>
</dbReference>
<evidence type="ECO:0000313" key="13">
    <source>
        <dbReference type="EMBL" id="QYY42759.1"/>
    </source>
</evidence>
<keyword evidence="6" id="KW-0479">Metal-binding</keyword>
<proteinExistence type="inferred from homology"/>
<protein>
    <recommendedName>
        <fullName evidence="4">phosphoserine phosphatase</fullName>
        <ecNumber evidence="4">3.1.3.3</ecNumber>
    </recommendedName>
</protein>
<dbReference type="GO" id="GO:0000287">
    <property type="term" value="F:magnesium ion binding"/>
    <property type="evidence" value="ECO:0007669"/>
    <property type="project" value="TreeGrafter"/>
</dbReference>
<evidence type="ECO:0000256" key="1">
    <source>
        <dbReference type="ARBA" id="ARBA00001946"/>
    </source>
</evidence>
<comment type="cofactor">
    <cofactor evidence="1">
        <name>Mg(2+)</name>
        <dbReference type="ChEBI" id="CHEBI:18420"/>
    </cofactor>
</comment>
<dbReference type="PANTHER" id="PTHR43344:SF2">
    <property type="entry name" value="PHOSPHOSERINE PHOSPHATASE"/>
    <property type="match status" value="1"/>
</dbReference>
<comment type="similarity">
    <text evidence="3">Belongs to the HAD-like hydrolase superfamily. SerB family.</text>
</comment>
<dbReference type="GO" id="GO:0036424">
    <property type="term" value="F:L-phosphoserine phosphatase activity"/>
    <property type="evidence" value="ECO:0007669"/>
    <property type="project" value="TreeGrafter"/>
</dbReference>
<accession>A0A1G8AK03</accession>
<evidence type="ECO:0000313" key="16">
    <source>
        <dbReference type="Proteomes" id="UP000826616"/>
    </source>
</evidence>
<dbReference type="PANTHER" id="PTHR43344">
    <property type="entry name" value="PHOSPHOSERINE PHOSPHATASE"/>
    <property type="match status" value="1"/>
</dbReference>
<dbReference type="InterPro" id="IPR023214">
    <property type="entry name" value="HAD_sf"/>
</dbReference>
<organism evidence="14 15">
    <name type="scientific">Aneurinibacillus thermoaerophilus</name>
    <dbReference type="NCBI Taxonomy" id="143495"/>
    <lineage>
        <taxon>Bacteria</taxon>
        <taxon>Bacillati</taxon>
        <taxon>Bacillota</taxon>
        <taxon>Bacilli</taxon>
        <taxon>Bacillales</taxon>
        <taxon>Paenibacillaceae</taxon>
        <taxon>Aneurinibacillus group</taxon>
        <taxon>Aneurinibacillus</taxon>
    </lineage>
</organism>
<keyword evidence="8" id="KW-0460">Magnesium</keyword>
<dbReference type="InterPro" id="IPR036412">
    <property type="entry name" value="HAD-like_sf"/>
</dbReference>
<reference evidence="14 15" key="1">
    <citation type="submission" date="2016-10" db="EMBL/GenBank/DDBJ databases">
        <authorList>
            <person name="de Groot N.N."/>
        </authorList>
    </citation>
    <scope>NUCLEOTIDE SEQUENCE [LARGE SCALE GENOMIC DNA]</scope>
    <source>
        <strain evidence="14 15">L 420-91</strain>
    </source>
</reference>
<dbReference type="EMBL" id="FNDE01000016">
    <property type="protein sequence ID" value="SDH21352.1"/>
    <property type="molecule type" value="Genomic_DNA"/>
</dbReference>
<evidence type="ECO:0000256" key="2">
    <source>
        <dbReference type="ARBA" id="ARBA00005135"/>
    </source>
</evidence>
<evidence type="ECO:0000256" key="7">
    <source>
        <dbReference type="ARBA" id="ARBA00022801"/>
    </source>
</evidence>
<feature type="signal peptide" evidence="12">
    <location>
        <begin position="1"/>
        <end position="26"/>
    </location>
</feature>
<evidence type="ECO:0000256" key="6">
    <source>
        <dbReference type="ARBA" id="ARBA00022723"/>
    </source>
</evidence>
<dbReference type="OrthoDB" id="1633110at2"/>
<evidence type="ECO:0000256" key="9">
    <source>
        <dbReference type="ARBA" id="ARBA00023299"/>
    </source>
</evidence>
<evidence type="ECO:0000313" key="14">
    <source>
        <dbReference type="EMBL" id="SDH21352.1"/>
    </source>
</evidence>
<dbReference type="EC" id="3.1.3.3" evidence="4"/>
<comment type="catalytic activity">
    <reaction evidence="10">
        <text>O-phospho-L-serine + H2O = L-serine + phosphate</text>
        <dbReference type="Rhea" id="RHEA:21208"/>
        <dbReference type="ChEBI" id="CHEBI:15377"/>
        <dbReference type="ChEBI" id="CHEBI:33384"/>
        <dbReference type="ChEBI" id="CHEBI:43474"/>
        <dbReference type="ChEBI" id="CHEBI:57524"/>
        <dbReference type="EC" id="3.1.3.3"/>
    </reaction>
</comment>
<comment type="catalytic activity">
    <reaction evidence="11">
        <text>O-phospho-D-serine + H2O = D-serine + phosphate</text>
        <dbReference type="Rhea" id="RHEA:24873"/>
        <dbReference type="ChEBI" id="CHEBI:15377"/>
        <dbReference type="ChEBI" id="CHEBI:35247"/>
        <dbReference type="ChEBI" id="CHEBI:43474"/>
        <dbReference type="ChEBI" id="CHEBI:58680"/>
        <dbReference type="EC" id="3.1.3.3"/>
    </reaction>
</comment>
<dbReference type="AlphaFoldDB" id="A0A1G8AK03"/>
<evidence type="ECO:0000256" key="11">
    <source>
        <dbReference type="ARBA" id="ARBA00048523"/>
    </source>
</evidence>
<dbReference type="Gene3D" id="1.20.1440.320">
    <property type="match status" value="1"/>
</dbReference>
<dbReference type="Pfam" id="PF12710">
    <property type="entry name" value="HAD"/>
    <property type="match status" value="1"/>
</dbReference>
<evidence type="ECO:0000256" key="12">
    <source>
        <dbReference type="SAM" id="SignalP"/>
    </source>
</evidence>
<reference evidence="13 16" key="2">
    <citation type="submission" date="2021-08" db="EMBL/GenBank/DDBJ databases">
        <title>Complete genome sequence of the strain Aneurinibacillus thermoaerophilus CCM 8960.</title>
        <authorList>
            <person name="Musilova J."/>
            <person name="Kourilova X."/>
            <person name="Pernicova I."/>
            <person name="Bezdicek M."/>
            <person name="Lengerova M."/>
            <person name="Obruca S."/>
            <person name="Sedlar K."/>
        </authorList>
    </citation>
    <scope>NUCLEOTIDE SEQUENCE [LARGE SCALE GENOMIC DNA]</scope>
    <source>
        <strain evidence="13 16">CCM 8960</strain>
    </source>
</reference>
<evidence type="ECO:0000256" key="3">
    <source>
        <dbReference type="ARBA" id="ARBA00009184"/>
    </source>
</evidence>
<gene>
    <name evidence="13" type="ORF">K3F53_18440</name>
    <name evidence="14" type="ORF">SAMN04489735_101645</name>
</gene>
<dbReference type="RefSeq" id="WP_057897263.1">
    <property type="nucleotide sequence ID" value="NZ_CP080764.1"/>
</dbReference>
<comment type="pathway">
    <text evidence="2">Amino-acid biosynthesis; L-serine biosynthesis; L-serine from 3-phospho-D-glycerate: step 3/3.</text>
</comment>
<evidence type="ECO:0000256" key="4">
    <source>
        <dbReference type="ARBA" id="ARBA00012640"/>
    </source>
</evidence>